<organism evidence="2 3">
    <name type="scientific">Lysobacter enzymogenes</name>
    <dbReference type="NCBI Taxonomy" id="69"/>
    <lineage>
        <taxon>Bacteria</taxon>
        <taxon>Pseudomonadati</taxon>
        <taxon>Pseudomonadota</taxon>
        <taxon>Gammaproteobacteria</taxon>
        <taxon>Lysobacterales</taxon>
        <taxon>Lysobacteraceae</taxon>
        <taxon>Lysobacter</taxon>
    </lineage>
</organism>
<evidence type="ECO:0000313" key="3">
    <source>
        <dbReference type="Proteomes" id="UP000061569"/>
    </source>
</evidence>
<dbReference type="KEGG" id="lez:GLE_5285"/>
<dbReference type="AlphaFoldDB" id="A0A0S2DPU4"/>
<protein>
    <submittedName>
        <fullName evidence="2">Uncharacterized protein</fullName>
    </submittedName>
</protein>
<dbReference type="PATRIC" id="fig|69.6.peg.5203"/>
<proteinExistence type="predicted"/>
<dbReference type="EMBL" id="CP013140">
    <property type="protein sequence ID" value="ALN60626.1"/>
    <property type="molecule type" value="Genomic_DNA"/>
</dbReference>
<feature type="region of interest" description="Disordered" evidence="1">
    <location>
        <begin position="49"/>
        <end position="68"/>
    </location>
</feature>
<dbReference type="Proteomes" id="UP000061569">
    <property type="component" value="Chromosome"/>
</dbReference>
<evidence type="ECO:0000256" key="1">
    <source>
        <dbReference type="SAM" id="MobiDB-lite"/>
    </source>
</evidence>
<dbReference type="STRING" id="69.GLE_5285"/>
<accession>A0A0S2DPU4</accession>
<evidence type="ECO:0000313" key="2">
    <source>
        <dbReference type="EMBL" id="ALN60626.1"/>
    </source>
</evidence>
<name>A0A0S2DPU4_LYSEN</name>
<gene>
    <name evidence="2" type="ORF">GLE_5285</name>
</gene>
<reference evidence="2 3" key="1">
    <citation type="submission" date="2015-11" db="EMBL/GenBank/DDBJ databases">
        <title>Genome sequences of Lysobacter enzymogenes strain C3 and Lysobacter antibioticus ATCC 29479.</title>
        <authorList>
            <person name="Kobayashi D.Y."/>
        </authorList>
    </citation>
    <scope>NUCLEOTIDE SEQUENCE [LARGE SCALE GENOMIC DNA]</scope>
    <source>
        <strain evidence="2 3">C3</strain>
    </source>
</reference>
<sequence length="68" mass="7317">MRRPSRDRCAANFAIPAAAPATIQCARRAPAPLPVAIAAAALRTLRRKRTRTRRPAVGGRLSRATALE</sequence>